<accession>A0A1J4V6Z1</accession>
<comment type="caution">
    <text evidence="1">The sequence shown here is derived from an EMBL/GenBank/DDBJ whole genome shotgun (WGS) entry which is preliminary data.</text>
</comment>
<dbReference type="AlphaFoldDB" id="A0A1J4V6Z1"/>
<gene>
    <name evidence="1" type="ORF">AUJ44_03815</name>
</gene>
<organism evidence="1 2">
    <name type="scientific">Candidatus Nomurabacteria bacterium CG1_02_47_685</name>
    <dbReference type="NCBI Taxonomy" id="1805282"/>
    <lineage>
        <taxon>Bacteria</taxon>
        <taxon>Candidatus Nomuraibacteriota</taxon>
    </lineage>
</organism>
<dbReference type="Proteomes" id="UP000183206">
    <property type="component" value="Unassembled WGS sequence"/>
</dbReference>
<proteinExistence type="predicted"/>
<protein>
    <submittedName>
        <fullName evidence="1">Uncharacterized protein</fullName>
    </submittedName>
</protein>
<sequence length="189" mass="20867">MSSHKKIFACGALIVFALCVETRAYSADDIVEITYAGEVEAVIGEVAEDINGKKLCLIAVRIRDGVVIRDAFYVVHETVKAEIARLICDARYLSAIDPDVQSSIRTNIGTIARLLSPDEVKMMRRPLVYGNWNGHQKALKFAVARLVSIVRSGGRVFVSCKIFPETKNHAAIAWIQDIEVGGRTYVLTD</sequence>
<evidence type="ECO:0000313" key="1">
    <source>
        <dbReference type="EMBL" id="OIO31792.1"/>
    </source>
</evidence>
<evidence type="ECO:0000313" key="2">
    <source>
        <dbReference type="Proteomes" id="UP000183206"/>
    </source>
</evidence>
<name>A0A1J4V6Z1_9BACT</name>
<dbReference type="EMBL" id="MNVO01000056">
    <property type="protein sequence ID" value="OIO31792.1"/>
    <property type="molecule type" value="Genomic_DNA"/>
</dbReference>
<reference evidence="1 2" key="1">
    <citation type="journal article" date="2016" name="Environ. Microbiol.">
        <title>Genomic resolution of a cold subsurface aquifer community provides metabolic insights for novel microbes adapted to high CO concentrations.</title>
        <authorList>
            <person name="Probst A.J."/>
            <person name="Castelle C.J."/>
            <person name="Singh A."/>
            <person name="Brown C.T."/>
            <person name="Anantharaman K."/>
            <person name="Sharon I."/>
            <person name="Hug L.A."/>
            <person name="Burstein D."/>
            <person name="Emerson J.B."/>
            <person name="Thomas B.C."/>
            <person name="Banfield J.F."/>
        </authorList>
    </citation>
    <scope>NUCLEOTIDE SEQUENCE [LARGE SCALE GENOMIC DNA]</scope>
    <source>
        <strain evidence="1">CG1_02_47_685</strain>
    </source>
</reference>